<gene>
    <name evidence="2" type="ORF">PT974_03236</name>
</gene>
<dbReference type="Pfam" id="PF00155">
    <property type="entry name" value="Aminotran_1_2"/>
    <property type="match status" value="1"/>
</dbReference>
<dbReference type="Gene3D" id="3.90.1150.10">
    <property type="entry name" value="Aspartate Aminotransferase, domain 1"/>
    <property type="match status" value="1"/>
</dbReference>
<dbReference type="InterPro" id="IPR004839">
    <property type="entry name" value="Aminotransferase_I/II_large"/>
</dbReference>
<sequence>MLIFLLSSPIGSSASVVSLNDLRQLASTPGAEVLDQDLKLDYGPFEGSDRLRSRIAELHSSAENPLTAENVIITPGSIMANYLVLGTICEPGDHVICQYPVYSQLHLLPKHNGVDVSLWAMKEDADWLPDINQLVALIKPNTKAIILNNPNNPIGAVLPDKFLKQVIQIAEISNIIVFCDEVFSPLFHTDDDKPSPMVSLGYKNSISSGSLSKSYGIPGVRVGWVVSPNAQLLRKVLTMRDYTTIAVSRLDDAVAAFALDVDVLPNLMKRNLAHCKEGIQLIDHFVNSNDQCRWTKPKGGGTAFVQILDREGRPVDDAAFCAILALEEGLCLVPGGWCFRDDETDDFKGYCRFPLGDPDVLRKGLPILGRFLAKDAQ</sequence>
<dbReference type="CDD" id="cd00609">
    <property type="entry name" value="AAT_like"/>
    <property type="match status" value="1"/>
</dbReference>
<keyword evidence="3" id="KW-1185">Reference proteome</keyword>
<feature type="domain" description="Aminotransferase class I/classII large" evidence="1">
    <location>
        <begin position="35"/>
        <end position="335"/>
    </location>
</feature>
<reference evidence="2 3" key="1">
    <citation type="submission" date="2024-01" db="EMBL/GenBank/DDBJ databases">
        <title>Complete genome of Cladobotryum mycophilum ATHUM6906.</title>
        <authorList>
            <person name="Christinaki A.C."/>
            <person name="Myridakis A.I."/>
            <person name="Kouvelis V.N."/>
        </authorList>
    </citation>
    <scope>NUCLEOTIDE SEQUENCE [LARGE SCALE GENOMIC DNA]</scope>
    <source>
        <strain evidence="2 3">ATHUM6906</strain>
    </source>
</reference>
<dbReference type="InterPro" id="IPR015422">
    <property type="entry name" value="PyrdxlP-dep_Trfase_small"/>
</dbReference>
<dbReference type="EMBL" id="JAVFKD010000004">
    <property type="protein sequence ID" value="KAK5994850.1"/>
    <property type="molecule type" value="Genomic_DNA"/>
</dbReference>
<dbReference type="InterPro" id="IPR015424">
    <property type="entry name" value="PyrdxlP-dep_Trfase"/>
</dbReference>
<dbReference type="SUPFAM" id="SSF53383">
    <property type="entry name" value="PLP-dependent transferases"/>
    <property type="match status" value="1"/>
</dbReference>
<dbReference type="Proteomes" id="UP001338125">
    <property type="component" value="Unassembled WGS sequence"/>
</dbReference>
<evidence type="ECO:0000313" key="3">
    <source>
        <dbReference type="Proteomes" id="UP001338125"/>
    </source>
</evidence>
<dbReference type="PANTHER" id="PTHR43510:SF1">
    <property type="entry name" value="AMINOTRANSFERASE FUNCTION, HYPOTHETICAL (EUROFUNG)"/>
    <property type="match status" value="1"/>
</dbReference>
<proteinExistence type="predicted"/>
<dbReference type="Gene3D" id="3.40.640.10">
    <property type="entry name" value="Type I PLP-dependent aspartate aminotransferase-like (Major domain)"/>
    <property type="match status" value="1"/>
</dbReference>
<dbReference type="PANTHER" id="PTHR43510">
    <property type="entry name" value="AMINOTRANSFERASE FUNCTION, HYPOTHETICAL (EUROFUNG)"/>
    <property type="match status" value="1"/>
</dbReference>
<comment type="caution">
    <text evidence="2">The sequence shown here is derived from an EMBL/GenBank/DDBJ whole genome shotgun (WGS) entry which is preliminary data.</text>
</comment>
<name>A0ABR0SSW6_9HYPO</name>
<evidence type="ECO:0000259" key="1">
    <source>
        <dbReference type="Pfam" id="PF00155"/>
    </source>
</evidence>
<dbReference type="InterPro" id="IPR015421">
    <property type="entry name" value="PyrdxlP-dep_Trfase_major"/>
</dbReference>
<protein>
    <submittedName>
        <fullName evidence="2">Capreomycidine synthase-like protein</fullName>
    </submittedName>
</protein>
<accession>A0ABR0SSW6</accession>
<evidence type="ECO:0000313" key="2">
    <source>
        <dbReference type="EMBL" id="KAK5994850.1"/>
    </source>
</evidence>
<organism evidence="2 3">
    <name type="scientific">Cladobotryum mycophilum</name>
    <dbReference type="NCBI Taxonomy" id="491253"/>
    <lineage>
        <taxon>Eukaryota</taxon>
        <taxon>Fungi</taxon>
        <taxon>Dikarya</taxon>
        <taxon>Ascomycota</taxon>
        <taxon>Pezizomycotina</taxon>
        <taxon>Sordariomycetes</taxon>
        <taxon>Hypocreomycetidae</taxon>
        <taxon>Hypocreales</taxon>
        <taxon>Hypocreaceae</taxon>
        <taxon>Cladobotryum</taxon>
    </lineage>
</organism>